<dbReference type="PANTHER" id="PTHR34001">
    <property type="entry name" value="BLL7405 PROTEIN"/>
    <property type="match status" value="1"/>
</dbReference>
<keyword evidence="4" id="KW-0998">Cell outer membrane</keyword>
<comment type="caution">
    <text evidence="8">The sequence shown here is derived from an EMBL/GenBank/DDBJ whole genome shotgun (WGS) entry which is preliminary data.</text>
</comment>
<dbReference type="SUPFAM" id="SSF56925">
    <property type="entry name" value="OMPA-like"/>
    <property type="match status" value="1"/>
</dbReference>
<dbReference type="InterPro" id="IPR011250">
    <property type="entry name" value="OMP/PagP_B-barrel"/>
</dbReference>
<comment type="subcellular location">
    <subcellularLocation>
        <location evidence="1">Cell outer membrane</location>
    </subcellularLocation>
</comment>
<accession>A0ABQ4S6F3</accession>
<gene>
    <name evidence="8" type="ORF">GMJLKIPL_0664</name>
</gene>
<evidence type="ECO:0000256" key="6">
    <source>
        <dbReference type="SAM" id="SignalP"/>
    </source>
</evidence>
<dbReference type="EMBL" id="BPQQ01000007">
    <property type="protein sequence ID" value="GJD98753.1"/>
    <property type="molecule type" value="Genomic_DNA"/>
</dbReference>
<sequence>MRKLLIALLGATTLSSAAGAADLPSRYAPPPSFVAVPVFTWTGFYVGVNAGYGWGSNRNSTSYGATAPYGYYGGSGSNGGFVGGGQVGYNHQFTPGAGLVVGVEADLQYADLGRKYAYGSSSSGNYIGTVRGRLGYAFGRFLVYGTGGFAYGDVGGYGAYAYPLTTASPYYSGGRSETNGGWTLGGGVEYAFTHNLTAKVEGLYVSLNNGGRNAYAVTTPVVYGANQNRAEFGVVRAGLNYKF</sequence>
<feature type="signal peptide" evidence="6">
    <location>
        <begin position="1"/>
        <end position="20"/>
    </location>
</feature>
<evidence type="ECO:0000313" key="9">
    <source>
        <dbReference type="Proteomes" id="UP001055153"/>
    </source>
</evidence>
<dbReference type="InterPro" id="IPR051692">
    <property type="entry name" value="OMP-like"/>
</dbReference>
<evidence type="ECO:0000259" key="7">
    <source>
        <dbReference type="Pfam" id="PF13505"/>
    </source>
</evidence>
<protein>
    <recommendedName>
        <fullName evidence="7">Outer membrane protein beta-barrel domain-containing protein</fullName>
    </recommendedName>
</protein>
<comment type="similarity">
    <text evidence="5">Belongs to the Omp25/RopB family.</text>
</comment>
<dbReference type="Pfam" id="PF13505">
    <property type="entry name" value="OMP_b-brl"/>
    <property type="match status" value="1"/>
</dbReference>
<reference evidence="8" key="1">
    <citation type="journal article" date="2021" name="Front. Microbiol.">
        <title>Comprehensive Comparative Genomics and Phenotyping of Methylobacterium Species.</title>
        <authorList>
            <person name="Alessa O."/>
            <person name="Ogura Y."/>
            <person name="Fujitani Y."/>
            <person name="Takami H."/>
            <person name="Hayashi T."/>
            <person name="Sahin N."/>
            <person name="Tani A."/>
        </authorList>
    </citation>
    <scope>NUCLEOTIDE SEQUENCE</scope>
    <source>
        <strain evidence="8">DSM 17168</strain>
    </source>
</reference>
<organism evidence="8 9">
    <name type="scientific">Methylobacterium isbiliense</name>
    <dbReference type="NCBI Taxonomy" id="315478"/>
    <lineage>
        <taxon>Bacteria</taxon>
        <taxon>Pseudomonadati</taxon>
        <taxon>Pseudomonadota</taxon>
        <taxon>Alphaproteobacteria</taxon>
        <taxon>Hyphomicrobiales</taxon>
        <taxon>Methylobacteriaceae</taxon>
        <taxon>Methylobacterium</taxon>
    </lineage>
</organism>
<dbReference type="InterPro" id="IPR027385">
    <property type="entry name" value="Beta-barrel_OMP"/>
</dbReference>
<name>A0ABQ4S6F3_9HYPH</name>
<dbReference type="PANTHER" id="PTHR34001:SF3">
    <property type="entry name" value="BLL7405 PROTEIN"/>
    <property type="match status" value="1"/>
</dbReference>
<evidence type="ECO:0000313" key="8">
    <source>
        <dbReference type="EMBL" id="GJD98753.1"/>
    </source>
</evidence>
<evidence type="ECO:0000256" key="3">
    <source>
        <dbReference type="ARBA" id="ARBA00023136"/>
    </source>
</evidence>
<reference evidence="8" key="2">
    <citation type="submission" date="2021-08" db="EMBL/GenBank/DDBJ databases">
        <authorList>
            <person name="Tani A."/>
            <person name="Ola A."/>
            <person name="Ogura Y."/>
            <person name="Katsura K."/>
            <person name="Hayashi T."/>
        </authorList>
    </citation>
    <scope>NUCLEOTIDE SEQUENCE</scope>
    <source>
        <strain evidence="8">DSM 17168</strain>
    </source>
</reference>
<evidence type="ECO:0000256" key="1">
    <source>
        <dbReference type="ARBA" id="ARBA00004442"/>
    </source>
</evidence>
<feature type="chain" id="PRO_5045709518" description="Outer membrane protein beta-barrel domain-containing protein" evidence="6">
    <location>
        <begin position="21"/>
        <end position="243"/>
    </location>
</feature>
<proteinExistence type="inferred from homology"/>
<evidence type="ECO:0000256" key="4">
    <source>
        <dbReference type="ARBA" id="ARBA00023237"/>
    </source>
</evidence>
<dbReference type="Proteomes" id="UP001055153">
    <property type="component" value="Unassembled WGS sequence"/>
</dbReference>
<keyword evidence="9" id="KW-1185">Reference proteome</keyword>
<feature type="domain" description="Outer membrane protein beta-barrel" evidence="7">
    <location>
        <begin position="40"/>
        <end position="243"/>
    </location>
</feature>
<evidence type="ECO:0000256" key="5">
    <source>
        <dbReference type="ARBA" id="ARBA00038306"/>
    </source>
</evidence>
<keyword evidence="2 6" id="KW-0732">Signal</keyword>
<evidence type="ECO:0000256" key="2">
    <source>
        <dbReference type="ARBA" id="ARBA00022729"/>
    </source>
</evidence>
<keyword evidence="3" id="KW-0472">Membrane</keyword>
<dbReference type="Gene3D" id="2.40.160.20">
    <property type="match status" value="1"/>
</dbReference>
<dbReference type="RefSeq" id="WP_238233704.1">
    <property type="nucleotide sequence ID" value="NZ_BPQQ01000007.1"/>
</dbReference>